<evidence type="ECO:0000313" key="3">
    <source>
        <dbReference type="EMBL" id="CAH2107834.1"/>
    </source>
</evidence>
<keyword evidence="4" id="KW-1185">Reference proteome</keyword>
<feature type="region of interest" description="Disordered" evidence="1">
    <location>
        <begin position="1437"/>
        <end position="1582"/>
    </location>
</feature>
<feature type="region of interest" description="Disordered" evidence="1">
    <location>
        <begin position="416"/>
        <end position="453"/>
    </location>
</feature>
<evidence type="ECO:0000256" key="2">
    <source>
        <dbReference type="SAM" id="SignalP"/>
    </source>
</evidence>
<feature type="compositionally biased region" description="Acidic residues" evidence="1">
    <location>
        <begin position="477"/>
        <end position="491"/>
    </location>
</feature>
<feature type="compositionally biased region" description="Basic and acidic residues" evidence="1">
    <location>
        <begin position="1512"/>
        <end position="1522"/>
    </location>
</feature>
<name>A0AAU9V8N9_EUPED</name>
<feature type="compositionally biased region" description="Polar residues" evidence="1">
    <location>
        <begin position="940"/>
        <end position="952"/>
    </location>
</feature>
<feature type="compositionally biased region" description="Basic and acidic residues" evidence="1">
    <location>
        <begin position="173"/>
        <end position="197"/>
    </location>
</feature>
<feature type="region of interest" description="Disordered" evidence="1">
    <location>
        <begin position="474"/>
        <end position="550"/>
    </location>
</feature>
<feature type="compositionally biased region" description="Acidic residues" evidence="1">
    <location>
        <begin position="1072"/>
        <end position="1096"/>
    </location>
</feature>
<feature type="region of interest" description="Disordered" evidence="1">
    <location>
        <begin position="1057"/>
        <end position="1124"/>
    </location>
</feature>
<feature type="region of interest" description="Disordered" evidence="1">
    <location>
        <begin position="1166"/>
        <end position="1328"/>
    </location>
</feature>
<feature type="compositionally biased region" description="Basic and acidic residues" evidence="1">
    <location>
        <begin position="654"/>
        <end position="665"/>
    </location>
</feature>
<reference evidence="3" key="1">
    <citation type="submission" date="2022-03" db="EMBL/GenBank/DDBJ databases">
        <authorList>
            <person name="Tunstrom K."/>
        </authorList>
    </citation>
    <scope>NUCLEOTIDE SEQUENCE</scope>
</reference>
<feature type="chain" id="PRO_5043358973" evidence="2">
    <location>
        <begin position="18"/>
        <end position="1619"/>
    </location>
</feature>
<sequence length="1619" mass="186548">MHKKIVIVFLVLQCTLSLTIRVPVDWDNESEVKDEQSVVNENEEQTPLPPIYNEYFKYTANKPQFAIDTAAAHGFQSPESYYKSHPVRPHTGLTKPVLGQHQILNSERDTYQPYQKFVQNTGESSYITPVSTYFEVYHPYKAEQPALQEIYKDPVLDKIRNDLRNSKNRLQNYEKEAGESDISKEEYLESPEQTDRKKFPHKNVPAQYEIHRPQRRPIYYRVPVRSNYREQVLNHKLRHPWNQNIAKVTPHHYRPVKNHLQRLRQHHALKYDDERNEYPQLPAPENYGEVPDGYDIYEKGKEKYVKLRNSVDESINKAAQENRPNDKYKLELQNGDDNDDTNYGQDEEEFVPIKNYAQVRKTETTKHLPRAAALRDAENFEEIQNAPRLREAIKSTKAQIVYSEEGYEDAAYDHAGEQKHASDHERHGGYLKENEISGGKYKTPSISTSYDDAKGSEYRDQLLHGKKWKDLKKDNQDEVESNDYSENDDEHDILSDVKVDDLNIDTDSDRNKRNSDISEDTEPSNSVSANDKKENLEDSSEEKEGNLQHEVIKRETSFKIPEFDFNSTLPSKEEIIKLSKEKVKSQKVVAENFNSEKIKYPYYFQNIKTLNKNSPLRYAENIDFIPKKSSGGTEFYDSRSNLECAEVEENIDPVPEKLKKNGHPDDNDDSSDKNTNAKKADDKKFDTLKNKQRLKGLGDKIDCFKAKYFGENPLDSPFFKEEIIDSPEPITKPNLRVFKTKNIADKTHDKFHYYDADIFSVLDKIHNINNNLKSPVKNEPPITESIFANQSESTTQSNSFTNISNVTNSRIQEKIKSLENAFKASNIQLESLGPNLTSAVSNLTYKHFGNKEQVMKSLPTIRKKRATPFTYEPYKIIRDSQIQDSKKTTTTSNISPLIKQLQSSKIIDKVTSHLDKDQNIKNNIKPYKDIGKLDRKKANEQINDSSNSTFVDVNSDKRRGEPSYELRPKNHKETYAPVENKLALSVEEYKTQTSNKTNTENSTKQTQATTQAHSKRTRSPRTTSRPFFDVSKYLPQTIESQSIAASNTVGKIIRTPQVSTEKNMRQKIEDKVNDDDDKEYDEYDDDDESDEEEVDDNTTTTTTTSTTTKRPVTRKRTRGTTTIKTTTVENETEPPKLHLTTRFRNPSTISRTKTRHEVIKDPVPKEYIENGSPKYSEKKKKSTKSMLVTDTKTYGDDDDDITRKEVDSLLHVKQDMNEYMPLYEKENSKHSTITNNKKDDSADSDDDDVDETKNEDDEDDDDDDEDDEDDEDDDFGDDEDDDENENINHSNHKNEKQDLEVTTSEPTKRTLARTTVAPATTTESRSARIELKPVILKKKFEVHEESPTNQSSPHSTQFKQDIKEIEIIKEISPKPRRKIHKNVEALDLYRDENLAEEINKLSDVEVFKENLNVKEGPKHGGNYRSITSEDLQKEIVTSKQREARIKGDVEPSPTQPRKRIETDAQVNSKRQSLRSNQNAKSAKLIELSETEEISPKQMHGGNLKYSRNKGARQNDKNEKFIELDESEEDDTSKMHGGNFKSYTEKINTGHQMHGGNYKSAKIVKSDETTSKPRSRSKSSDARTNAAILLNSYARVAPILTTTPAYILDPSKRMYYYVDA</sequence>
<dbReference type="EMBL" id="CAKOGL010000030">
    <property type="protein sequence ID" value="CAH2107834.1"/>
    <property type="molecule type" value="Genomic_DNA"/>
</dbReference>
<feature type="signal peptide" evidence="2">
    <location>
        <begin position="1"/>
        <end position="17"/>
    </location>
</feature>
<feature type="compositionally biased region" description="Basic and acidic residues" evidence="1">
    <location>
        <begin position="492"/>
        <end position="516"/>
    </location>
</feature>
<evidence type="ECO:0000256" key="1">
    <source>
        <dbReference type="SAM" id="MobiDB-lite"/>
    </source>
</evidence>
<feature type="compositionally biased region" description="Basic and acidic residues" evidence="1">
    <location>
        <begin position="530"/>
        <end position="550"/>
    </location>
</feature>
<evidence type="ECO:0000313" key="4">
    <source>
        <dbReference type="Proteomes" id="UP001153954"/>
    </source>
</evidence>
<feature type="region of interest" description="Disordered" evidence="1">
    <location>
        <begin position="990"/>
        <end position="1029"/>
    </location>
</feature>
<accession>A0AAU9V8N9</accession>
<feature type="compositionally biased region" description="Acidic residues" evidence="1">
    <location>
        <begin position="1242"/>
        <end position="1285"/>
    </location>
</feature>
<keyword evidence="2" id="KW-0732">Signal</keyword>
<feature type="compositionally biased region" description="Polar residues" evidence="1">
    <location>
        <begin position="1540"/>
        <end position="1550"/>
    </location>
</feature>
<feature type="compositionally biased region" description="Basic and acidic residues" evidence="1">
    <location>
        <begin position="1439"/>
        <end position="1449"/>
    </location>
</feature>
<feature type="region of interest" description="Disordered" evidence="1">
    <location>
        <begin position="322"/>
        <end position="347"/>
    </location>
</feature>
<feature type="region of interest" description="Disordered" evidence="1">
    <location>
        <begin position="938"/>
        <end position="977"/>
    </location>
</feature>
<gene>
    <name evidence="3" type="ORF">EEDITHA_LOCUS21826</name>
</gene>
<feature type="compositionally biased region" description="Low complexity" evidence="1">
    <location>
        <begin position="1097"/>
        <end position="1110"/>
    </location>
</feature>
<feature type="compositionally biased region" description="Low complexity" evidence="1">
    <location>
        <begin position="991"/>
        <end position="1007"/>
    </location>
</feature>
<feature type="compositionally biased region" description="Polar residues" evidence="1">
    <location>
        <begin position="1464"/>
        <end position="1480"/>
    </location>
</feature>
<protein>
    <submittedName>
        <fullName evidence="3">Uncharacterized protein</fullName>
    </submittedName>
</protein>
<feature type="region of interest" description="Disordered" evidence="1">
    <location>
        <begin position="173"/>
        <end position="199"/>
    </location>
</feature>
<feature type="compositionally biased region" description="Basic and acidic residues" evidence="1">
    <location>
        <begin position="416"/>
        <end position="435"/>
    </location>
</feature>
<comment type="caution">
    <text evidence="3">The sequence shown here is derived from an EMBL/GenBank/DDBJ whole genome shotgun (WGS) entry which is preliminary data.</text>
</comment>
<proteinExistence type="predicted"/>
<organism evidence="3 4">
    <name type="scientific">Euphydryas editha</name>
    <name type="common">Edith's checkerspot</name>
    <dbReference type="NCBI Taxonomy" id="104508"/>
    <lineage>
        <taxon>Eukaryota</taxon>
        <taxon>Metazoa</taxon>
        <taxon>Ecdysozoa</taxon>
        <taxon>Arthropoda</taxon>
        <taxon>Hexapoda</taxon>
        <taxon>Insecta</taxon>
        <taxon>Pterygota</taxon>
        <taxon>Neoptera</taxon>
        <taxon>Endopterygota</taxon>
        <taxon>Lepidoptera</taxon>
        <taxon>Glossata</taxon>
        <taxon>Ditrysia</taxon>
        <taxon>Papilionoidea</taxon>
        <taxon>Nymphalidae</taxon>
        <taxon>Nymphalinae</taxon>
        <taxon>Euphydryas</taxon>
    </lineage>
</organism>
<feature type="compositionally biased region" description="Acidic residues" evidence="1">
    <location>
        <begin position="334"/>
        <end position="347"/>
    </location>
</feature>
<feature type="compositionally biased region" description="Basic and acidic residues" evidence="1">
    <location>
        <begin position="954"/>
        <end position="974"/>
    </location>
</feature>
<feature type="compositionally biased region" description="Basic and acidic residues" evidence="1">
    <location>
        <begin position="1062"/>
        <end position="1071"/>
    </location>
</feature>
<feature type="compositionally biased region" description="Basic and acidic residues" evidence="1">
    <location>
        <begin position="1201"/>
        <end position="1216"/>
    </location>
</feature>
<dbReference type="Proteomes" id="UP001153954">
    <property type="component" value="Unassembled WGS sequence"/>
</dbReference>
<feature type="region of interest" description="Disordered" evidence="1">
    <location>
        <begin position="650"/>
        <end position="684"/>
    </location>
</feature>